<dbReference type="Proteomes" id="UP001300871">
    <property type="component" value="Unassembled WGS sequence"/>
</dbReference>
<protein>
    <submittedName>
        <fullName evidence="2">Aspartate/glutamate racemase family protein</fullName>
    </submittedName>
</protein>
<gene>
    <name evidence="2" type="ORF">K5I21_12290</name>
    <name evidence="3" type="ORF">PM006_14630</name>
</gene>
<evidence type="ECO:0000313" key="4">
    <source>
        <dbReference type="Proteomes" id="UP001203136"/>
    </source>
</evidence>
<evidence type="ECO:0000313" key="3">
    <source>
        <dbReference type="EMBL" id="MDB2001439.1"/>
    </source>
</evidence>
<dbReference type="PANTHER" id="PTHR28047">
    <property type="entry name" value="PROTEIN DCG1"/>
    <property type="match status" value="1"/>
</dbReference>
<dbReference type="EMBL" id="JAINVB010000001">
    <property type="protein sequence ID" value="MCK0086640.1"/>
    <property type="molecule type" value="Genomic_DNA"/>
</dbReference>
<comment type="caution">
    <text evidence="2">The sequence shown here is derived from an EMBL/GenBank/DDBJ whole genome shotgun (WGS) entry which is preliminary data.</text>
</comment>
<dbReference type="InterPro" id="IPR053714">
    <property type="entry name" value="Iso_Racemase_Enz_sf"/>
</dbReference>
<dbReference type="Pfam" id="PF01177">
    <property type="entry name" value="Asp_Glu_race"/>
    <property type="match status" value="1"/>
</dbReference>
<evidence type="ECO:0000256" key="1">
    <source>
        <dbReference type="ARBA" id="ARBA00038414"/>
    </source>
</evidence>
<comment type="similarity">
    <text evidence="1">Belongs to the HyuE racemase family.</text>
</comment>
<name>A0AAW5F4R7_CLOSY</name>
<dbReference type="RefSeq" id="WP_003498954.1">
    <property type="nucleotide sequence ID" value="NZ_CACRUA010000013.1"/>
</dbReference>
<dbReference type="InterPro" id="IPR052186">
    <property type="entry name" value="Hydantoin_racemase-like"/>
</dbReference>
<dbReference type="Proteomes" id="UP001203136">
    <property type="component" value="Unassembled WGS sequence"/>
</dbReference>
<dbReference type="GeneID" id="57970177"/>
<dbReference type="EMBL" id="JAQLGM010000039">
    <property type="protein sequence ID" value="MDB2001439.1"/>
    <property type="molecule type" value="Genomic_DNA"/>
</dbReference>
<dbReference type="Gene3D" id="3.40.50.12500">
    <property type="match status" value="1"/>
</dbReference>
<reference evidence="3" key="2">
    <citation type="submission" date="2023-01" db="EMBL/GenBank/DDBJ databases">
        <title>Human gut microbiome strain richness.</title>
        <authorList>
            <person name="Chen-Liaw A."/>
        </authorList>
    </citation>
    <scope>NUCLEOTIDE SEQUENCE</scope>
    <source>
        <strain evidence="3">B1_m1001713B170214d0_201011</strain>
    </source>
</reference>
<dbReference type="PANTHER" id="PTHR28047:SF5">
    <property type="entry name" value="PROTEIN DCG1"/>
    <property type="match status" value="1"/>
</dbReference>
<dbReference type="AlphaFoldDB" id="A0AAW5F4R7"/>
<accession>A0AAW5F4R7</accession>
<proteinExistence type="inferred from homology"/>
<dbReference type="InterPro" id="IPR015942">
    <property type="entry name" value="Asp/Glu/hydantoin_racemase"/>
</dbReference>
<dbReference type="GO" id="GO:0047661">
    <property type="term" value="F:amino-acid racemase activity"/>
    <property type="evidence" value="ECO:0007669"/>
    <property type="project" value="InterPro"/>
</dbReference>
<evidence type="ECO:0000313" key="2">
    <source>
        <dbReference type="EMBL" id="MCK0086640.1"/>
    </source>
</evidence>
<reference evidence="2" key="1">
    <citation type="journal article" date="2022" name="Cell Host Microbe">
        <title>Colonization of the live biotherapeutic product VE303 and modulation of the microbiota and metabolites in healthy volunteers.</title>
        <authorList>
            <person name="Dsouza M."/>
            <person name="Menon R."/>
            <person name="Crossette E."/>
            <person name="Bhattarai S.K."/>
            <person name="Schneider J."/>
            <person name="Kim Y.G."/>
            <person name="Reddy S."/>
            <person name="Caballero S."/>
            <person name="Felix C."/>
            <person name="Cornacchione L."/>
            <person name="Hendrickson J."/>
            <person name="Watson A.R."/>
            <person name="Minot S.S."/>
            <person name="Greenfield N."/>
            <person name="Schopf L."/>
            <person name="Szabady R."/>
            <person name="Patarroyo J."/>
            <person name="Smith W."/>
            <person name="Harrison P."/>
            <person name="Kuijper E.J."/>
            <person name="Kelly C.P."/>
            <person name="Olle B."/>
            <person name="Bobilev D."/>
            <person name="Silber J.L."/>
            <person name="Bucci V."/>
            <person name="Roberts B."/>
            <person name="Faith J."/>
            <person name="Norman J.M."/>
        </authorList>
    </citation>
    <scope>NUCLEOTIDE SEQUENCE</scope>
    <source>
        <strain evidence="2">VE303-04</strain>
    </source>
</reference>
<sequence length="216" mass="23392">MKILVINPNSSIEMTESIKETVRAAAGDRFEAEVCRITEAPPFIGSYADQLASGPHLLRLLKEQEDNYDGFIIACHLDPCLDAAKEITEKPVMGIGEVSMRMAPLLGRKFSVVGSSSATTYLKRRMVEQYGLEKFLASVRAPKPEWTGSQEELLIRAAGQAVREDGADVIVLGCAGFTGLDEAIKDDVKVPVLDGVACALAVMEGVLNMRGCTCRK</sequence>
<organism evidence="2 4">
    <name type="scientific">Clostridium symbiosum</name>
    <name type="common">Bacteroides symbiosus</name>
    <dbReference type="NCBI Taxonomy" id="1512"/>
    <lineage>
        <taxon>Bacteria</taxon>
        <taxon>Bacillati</taxon>
        <taxon>Bacillota</taxon>
        <taxon>Clostridia</taxon>
        <taxon>Lachnospirales</taxon>
        <taxon>Lachnospiraceae</taxon>
        <taxon>Otoolea</taxon>
    </lineage>
</organism>